<feature type="signal peptide" evidence="1">
    <location>
        <begin position="1"/>
        <end position="26"/>
    </location>
</feature>
<dbReference type="OrthoDB" id="7376605at2"/>
<evidence type="ECO:0000256" key="1">
    <source>
        <dbReference type="SAM" id="SignalP"/>
    </source>
</evidence>
<protein>
    <submittedName>
        <fullName evidence="2">Uncharacterized protein</fullName>
    </submittedName>
</protein>
<name>A0A512NDM2_9HYPH</name>
<dbReference type="Proteomes" id="UP000321058">
    <property type="component" value="Unassembled WGS sequence"/>
</dbReference>
<feature type="chain" id="PRO_5022208527" evidence="1">
    <location>
        <begin position="27"/>
        <end position="100"/>
    </location>
</feature>
<accession>A0A512NDM2</accession>
<keyword evidence="3" id="KW-1185">Reference proteome</keyword>
<dbReference type="EMBL" id="BKAJ01000074">
    <property type="protein sequence ID" value="GEP57080.1"/>
    <property type="molecule type" value="Genomic_DNA"/>
</dbReference>
<dbReference type="AlphaFoldDB" id="A0A512NDM2"/>
<evidence type="ECO:0000313" key="3">
    <source>
        <dbReference type="Proteomes" id="UP000321058"/>
    </source>
</evidence>
<sequence length="100" mass="10563">MTKYFLNAAAILSSTIAIGYAAPASADVAQETGENTAARCQQLSSLYSRHNTNGYARPMEVDAAVEDCRKGNYAAGVAALKRALNRAQIPVPATETARSQ</sequence>
<proteinExistence type="predicted"/>
<comment type="caution">
    <text evidence="2">The sequence shown here is derived from an EMBL/GenBank/DDBJ whole genome shotgun (WGS) entry which is preliminary data.</text>
</comment>
<gene>
    <name evidence="2" type="ORF">RSO01_42460</name>
</gene>
<dbReference type="RefSeq" id="WP_147151454.1">
    <property type="nucleotide sequence ID" value="NZ_BKAJ01000074.1"/>
</dbReference>
<reference evidence="2 3" key="1">
    <citation type="submission" date="2019-07" db="EMBL/GenBank/DDBJ databases">
        <title>Whole genome shotgun sequence of Reyranella soli NBRC 108950.</title>
        <authorList>
            <person name="Hosoyama A."/>
            <person name="Uohara A."/>
            <person name="Ohji S."/>
            <person name="Ichikawa N."/>
        </authorList>
    </citation>
    <scope>NUCLEOTIDE SEQUENCE [LARGE SCALE GENOMIC DNA]</scope>
    <source>
        <strain evidence="2 3">NBRC 108950</strain>
    </source>
</reference>
<organism evidence="2 3">
    <name type="scientific">Reyranella soli</name>
    <dbReference type="NCBI Taxonomy" id="1230389"/>
    <lineage>
        <taxon>Bacteria</taxon>
        <taxon>Pseudomonadati</taxon>
        <taxon>Pseudomonadota</taxon>
        <taxon>Alphaproteobacteria</taxon>
        <taxon>Hyphomicrobiales</taxon>
        <taxon>Reyranellaceae</taxon>
        <taxon>Reyranella</taxon>
    </lineage>
</organism>
<evidence type="ECO:0000313" key="2">
    <source>
        <dbReference type="EMBL" id="GEP57080.1"/>
    </source>
</evidence>
<keyword evidence="1" id="KW-0732">Signal</keyword>